<dbReference type="PANTHER" id="PTHR30525:SF0">
    <property type="entry name" value="1-DEOXY-D-XYLULOSE 5-PHOSPHATE REDUCTOISOMERASE, CHLOROPLASTIC"/>
    <property type="match status" value="1"/>
</dbReference>
<feature type="domain" description="1-deoxy-D-xylulose 5-phosphate reductoisomerase C-terminal" evidence="15">
    <location>
        <begin position="153"/>
        <end position="241"/>
    </location>
</feature>
<dbReference type="FunFam" id="1.10.1740.10:FF:000004">
    <property type="entry name" value="1-deoxy-D-xylulose 5-phosphate reductoisomerase"/>
    <property type="match status" value="1"/>
</dbReference>
<comment type="similarity">
    <text evidence="3 13">Belongs to the DXR family.</text>
</comment>
<dbReference type="PIRSF" id="PIRSF006205">
    <property type="entry name" value="Dxp_reductismrs"/>
    <property type="match status" value="1"/>
</dbReference>
<feature type="binding site" evidence="13">
    <location>
        <position position="217"/>
    </location>
    <ligand>
        <name>NADPH</name>
        <dbReference type="ChEBI" id="CHEBI:57783"/>
    </ligand>
</feature>
<feature type="binding site" evidence="13">
    <location>
        <position position="157"/>
    </location>
    <ligand>
        <name>Mn(2+)</name>
        <dbReference type="ChEBI" id="CHEBI:29035"/>
    </ligand>
</feature>
<evidence type="ECO:0000256" key="10">
    <source>
        <dbReference type="ARBA" id="ARBA00048543"/>
    </source>
</evidence>
<dbReference type="Pfam" id="PF02670">
    <property type="entry name" value="DXP_reductoisom"/>
    <property type="match status" value="1"/>
</dbReference>
<dbReference type="SUPFAM" id="SSF55347">
    <property type="entry name" value="Glyceraldehyde-3-phosphate dehydrogenase-like, C-terminal domain"/>
    <property type="match status" value="1"/>
</dbReference>
<dbReference type="Gene3D" id="3.40.50.720">
    <property type="entry name" value="NAD(P)-binding Rossmann-like Domain"/>
    <property type="match status" value="1"/>
</dbReference>
<reference evidence="17 18" key="1">
    <citation type="submission" date="2019-12" db="EMBL/GenBank/DDBJ databases">
        <title>complete genome sequences of Pseudomonas putida str. WP8-W18-CRE-01 isolated from wastewater treatment plant effluent.</title>
        <authorList>
            <person name="Sekizuka T."/>
            <person name="Itokawa K."/>
            <person name="Yatsu K."/>
            <person name="Inamine Y."/>
            <person name="Kuroda M."/>
        </authorList>
    </citation>
    <scope>NUCLEOTIDE SEQUENCE [LARGE SCALE GENOMIC DNA]</scope>
    <source>
        <strain evidence="17 18">WP8-W18-CRE-01</strain>
    </source>
</reference>
<accession>A0A6S5TET0</accession>
<keyword evidence="7 13" id="KW-0560">Oxidoreductase</keyword>
<feature type="domain" description="1-deoxy-D-xylulose 5-phosphate reductoisomerase N-terminal" evidence="14">
    <location>
        <begin position="11"/>
        <end position="139"/>
    </location>
</feature>
<comment type="cofactor">
    <cofactor evidence="1">
        <name>Co(2+)</name>
        <dbReference type="ChEBI" id="CHEBI:48828"/>
    </cofactor>
</comment>
<dbReference type="EMBL" id="AP022227">
    <property type="protein sequence ID" value="BBT38870.1"/>
    <property type="molecule type" value="Genomic_DNA"/>
</dbReference>
<dbReference type="InterPro" id="IPR026877">
    <property type="entry name" value="DXPR_C"/>
</dbReference>
<evidence type="ECO:0000256" key="1">
    <source>
        <dbReference type="ARBA" id="ARBA00001941"/>
    </source>
</evidence>
<protein>
    <recommendedName>
        <fullName evidence="12 13">1-deoxy-D-xylulose 5-phosphate reductoisomerase</fullName>
        <shortName evidence="13">DXP reductoisomerase</shortName>
        <ecNumber evidence="4 13">1.1.1.267</ecNumber>
    </recommendedName>
    <alternativeName>
        <fullName evidence="13">1-deoxyxylulose-5-phosphate reductoisomerase</fullName>
    </alternativeName>
    <alternativeName>
        <fullName evidence="13">2-C-methyl-D-erythritol 4-phosphate synthase</fullName>
    </alternativeName>
</protein>
<evidence type="ECO:0000256" key="8">
    <source>
        <dbReference type="ARBA" id="ARBA00023211"/>
    </source>
</evidence>
<feature type="binding site" evidence="13">
    <location>
        <position position="188"/>
    </location>
    <ligand>
        <name>1-deoxy-D-xylulose 5-phosphate</name>
        <dbReference type="ChEBI" id="CHEBI:57792"/>
    </ligand>
</feature>
<gene>
    <name evidence="13 17" type="primary">dxr</name>
    <name evidence="17" type="ORF">WP8W18C01_12110</name>
</gene>
<dbReference type="HAMAP" id="MF_00183">
    <property type="entry name" value="DXP_reductoisom"/>
    <property type="match status" value="1"/>
</dbReference>
<dbReference type="GO" id="GO:0030604">
    <property type="term" value="F:1-deoxy-D-xylulose-5-phosphate reductoisomerase activity"/>
    <property type="evidence" value="ECO:0007669"/>
    <property type="project" value="UniProtKB-UniRule"/>
</dbReference>
<evidence type="ECO:0000256" key="13">
    <source>
        <dbReference type="HAMAP-Rule" id="MF_00183"/>
    </source>
</evidence>
<feature type="binding site" evidence="13">
    <location>
        <position position="131"/>
    </location>
    <ligand>
        <name>NADPH</name>
        <dbReference type="ChEBI" id="CHEBI:57783"/>
    </ligand>
</feature>
<evidence type="ECO:0000256" key="7">
    <source>
        <dbReference type="ARBA" id="ARBA00023002"/>
    </source>
</evidence>
<dbReference type="AlphaFoldDB" id="A0A6S5TET0"/>
<feature type="binding site" evidence="13">
    <location>
        <position position="230"/>
    </location>
    <ligand>
        <name>1-deoxy-D-xylulose 5-phosphate</name>
        <dbReference type="ChEBI" id="CHEBI:57792"/>
    </ligand>
</feature>
<evidence type="ECO:0000256" key="11">
    <source>
        <dbReference type="ARBA" id="ARBA00054845"/>
    </source>
</evidence>
<dbReference type="PANTHER" id="PTHR30525">
    <property type="entry name" value="1-DEOXY-D-XYLULOSE 5-PHOSPHATE REDUCTOISOMERASE"/>
    <property type="match status" value="1"/>
</dbReference>
<organism evidence="17 18">
    <name type="scientific">Pseudomonas putida</name>
    <name type="common">Arthrobacter siderocapsulatus</name>
    <dbReference type="NCBI Taxonomy" id="303"/>
    <lineage>
        <taxon>Bacteria</taxon>
        <taxon>Pseudomonadati</taxon>
        <taxon>Pseudomonadota</taxon>
        <taxon>Gammaproteobacteria</taxon>
        <taxon>Pseudomonadales</taxon>
        <taxon>Pseudomonadaceae</taxon>
        <taxon>Pseudomonas</taxon>
    </lineage>
</organism>
<comment type="caution">
    <text evidence="13">Lacks conserved residue(s) required for the propagation of feature annotation.</text>
</comment>
<dbReference type="GO" id="GO:0016853">
    <property type="term" value="F:isomerase activity"/>
    <property type="evidence" value="ECO:0007669"/>
    <property type="project" value="UniProtKB-KW"/>
</dbReference>
<feature type="binding site" evidence="13">
    <location>
        <position position="132"/>
    </location>
    <ligand>
        <name>1-deoxy-D-xylulose 5-phosphate</name>
        <dbReference type="ChEBI" id="CHEBI:57792"/>
    </ligand>
</feature>
<dbReference type="InterPro" id="IPR013644">
    <property type="entry name" value="DXP_reductoisomerase_C"/>
</dbReference>
<dbReference type="InterPro" id="IPR036169">
    <property type="entry name" value="DXPR_C_sf"/>
</dbReference>
<dbReference type="FunFam" id="3.40.50.720:FF:000045">
    <property type="entry name" value="1-deoxy-D-xylulose 5-phosphate reductoisomerase"/>
    <property type="match status" value="1"/>
</dbReference>
<feature type="binding site" evidence="13">
    <location>
        <position position="224"/>
    </location>
    <ligand>
        <name>1-deoxy-D-xylulose 5-phosphate</name>
        <dbReference type="ChEBI" id="CHEBI:57792"/>
    </ligand>
</feature>
<evidence type="ECO:0000256" key="4">
    <source>
        <dbReference type="ARBA" id="ARBA00012366"/>
    </source>
</evidence>
<comment type="function">
    <text evidence="11 13">Catalyzes the NADPH-dependent rearrangement and reduction of 1-deoxy-D-xylulose-5-phosphate (DXP) to 2-C-methyl-D-erythritol 4-phosphate (MEP).</text>
</comment>
<feature type="binding site" evidence="13">
    <location>
        <position position="233"/>
    </location>
    <ligand>
        <name>1-deoxy-D-xylulose 5-phosphate</name>
        <dbReference type="ChEBI" id="CHEBI:57792"/>
    </ligand>
</feature>
<dbReference type="SUPFAM" id="SSF69055">
    <property type="entry name" value="1-deoxy-D-xylulose-5-phosphate reductoisomerase, C-terminal domain"/>
    <property type="match status" value="1"/>
</dbReference>
<dbReference type="NCBIfam" id="TIGR00243">
    <property type="entry name" value="Dxr"/>
    <property type="match status" value="1"/>
</dbReference>
<feature type="binding site" evidence="13">
    <location>
        <position position="233"/>
    </location>
    <ligand>
        <name>Mn(2+)</name>
        <dbReference type="ChEBI" id="CHEBI:29035"/>
    </ligand>
</feature>
<evidence type="ECO:0000256" key="5">
    <source>
        <dbReference type="ARBA" id="ARBA00022723"/>
    </source>
</evidence>
<name>A0A6S5TET0_PSEPU</name>
<dbReference type="GO" id="GO:0030145">
    <property type="term" value="F:manganese ion binding"/>
    <property type="evidence" value="ECO:0007669"/>
    <property type="project" value="TreeGrafter"/>
</dbReference>
<evidence type="ECO:0000313" key="17">
    <source>
        <dbReference type="EMBL" id="BBT38870.1"/>
    </source>
</evidence>
<feature type="binding site" evidence="13">
    <location>
        <position position="19"/>
    </location>
    <ligand>
        <name>NADPH</name>
        <dbReference type="ChEBI" id="CHEBI:57783"/>
    </ligand>
</feature>
<evidence type="ECO:0000259" key="14">
    <source>
        <dbReference type="Pfam" id="PF02670"/>
    </source>
</evidence>
<dbReference type="EC" id="1.1.1.267" evidence="4 13"/>
<feature type="binding site" evidence="13">
    <location>
        <position position="229"/>
    </location>
    <ligand>
        <name>1-deoxy-D-xylulose 5-phosphate</name>
        <dbReference type="ChEBI" id="CHEBI:57792"/>
    </ligand>
</feature>
<keyword evidence="17" id="KW-0413">Isomerase</keyword>
<dbReference type="InterPro" id="IPR036291">
    <property type="entry name" value="NAD(P)-bd_dom_sf"/>
</dbReference>
<comment type="catalytic activity">
    <reaction evidence="10">
        <text>2-C-methyl-D-erythritol 4-phosphate + NADP(+) = 1-deoxy-D-xylulose 5-phosphate + NADPH + H(+)</text>
        <dbReference type="Rhea" id="RHEA:13717"/>
        <dbReference type="ChEBI" id="CHEBI:15378"/>
        <dbReference type="ChEBI" id="CHEBI:57783"/>
        <dbReference type="ChEBI" id="CHEBI:57792"/>
        <dbReference type="ChEBI" id="CHEBI:58262"/>
        <dbReference type="ChEBI" id="CHEBI:58349"/>
        <dbReference type="EC" id="1.1.1.267"/>
    </reaction>
    <physiologicalReaction direction="right-to-left" evidence="10">
        <dbReference type="Rhea" id="RHEA:13719"/>
    </physiologicalReaction>
</comment>
<keyword evidence="5 13" id="KW-0479">Metal-binding</keyword>
<keyword evidence="9 13" id="KW-0414">Isoprene biosynthesis</keyword>
<evidence type="ECO:0000259" key="16">
    <source>
        <dbReference type="Pfam" id="PF13288"/>
    </source>
</evidence>
<dbReference type="Gene3D" id="1.10.1740.10">
    <property type="match status" value="1"/>
</dbReference>
<dbReference type="Pfam" id="PF13288">
    <property type="entry name" value="DXPR_C"/>
    <property type="match status" value="1"/>
</dbReference>
<dbReference type="UniPathway" id="UPA00056">
    <property type="reaction ID" value="UER00092"/>
</dbReference>
<feature type="binding site" evidence="13">
    <location>
        <position position="211"/>
    </location>
    <ligand>
        <name>1-deoxy-D-xylulose 5-phosphate</name>
        <dbReference type="ChEBI" id="CHEBI:57792"/>
    </ligand>
</feature>
<dbReference type="GO" id="GO:0070402">
    <property type="term" value="F:NADPH binding"/>
    <property type="evidence" value="ECO:0007669"/>
    <property type="project" value="InterPro"/>
</dbReference>
<dbReference type="GO" id="GO:0051484">
    <property type="term" value="P:isopentenyl diphosphate biosynthetic process, methylerythritol 4-phosphate pathway involved in terpenoid biosynthetic process"/>
    <property type="evidence" value="ECO:0007669"/>
    <property type="project" value="UniProtKB-ARBA"/>
</dbReference>
<feature type="binding site" evidence="13">
    <location>
        <position position="20"/>
    </location>
    <ligand>
        <name>NADPH</name>
        <dbReference type="ChEBI" id="CHEBI:57783"/>
    </ligand>
</feature>
<evidence type="ECO:0000259" key="15">
    <source>
        <dbReference type="Pfam" id="PF08436"/>
    </source>
</evidence>
<feature type="domain" description="DXP reductoisomerase C-terminal" evidence="16">
    <location>
        <begin position="273"/>
        <end position="389"/>
    </location>
</feature>
<evidence type="ECO:0000256" key="6">
    <source>
        <dbReference type="ARBA" id="ARBA00022857"/>
    </source>
</evidence>
<feature type="binding site" evidence="13">
    <location>
        <position position="158"/>
    </location>
    <ligand>
        <name>1-deoxy-D-xylulose 5-phosphate</name>
        <dbReference type="ChEBI" id="CHEBI:57792"/>
    </ligand>
</feature>
<evidence type="ECO:0000256" key="3">
    <source>
        <dbReference type="ARBA" id="ARBA00006825"/>
    </source>
</evidence>
<feature type="binding site" evidence="13">
    <location>
        <position position="17"/>
    </location>
    <ligand>
        <name>NADPH</name>
        <dbReference type="ChEBI" id="CHEBI:57783"/>
    </ligand>
</feature>
<dbReference type="InterPro" id="IPR003821">
    <property type="entry name" value="DXP_reductoisomerase"/>
</dbReference>
<keyword evidence="13" id="KW-0460">Magnesium</keyword>
<feature type="binding site" evidence="13">
    <location>
        <position position="159"/>
    </location>
    <ligand>
        <name>Mn(2+)</name>
        <dbReference type="ChEBI" id="CHEBI:29035"/>
    </ligand>
</feature>
<comment type="cofactor">
    <cofactor evidence="13">
        <name>Mg(2+)</name>
        <dbReference type="ChEBI" id="CHEBI:18420"/>
    </cofactor>
    <cofactor evidence="13">
        <name>Mn(2+)</name>
        <dbReference type="ChEBI" id="CHEBI:29035"/>
    </cofactor>
</comment>
<evidence type="ECO:0000256" key="12">
    <source>
        <dbReference type="ARBA" id="ARBA00071224"/>
    </source>
</evidence>
<sequence length="400" mass="42691">MGCHVSRPQRITVLGATGSIGLSTLDVIARHPQRYQVFALSGYSRLDELLALCVRHRPAYAVVPSADAAARLRDGLSAAGCPTEVLEGEAGLCQVACASEVDAVMAAIVGAAGLRPTLAAVEAGKKVLLANKEALVMSGALFMDAVRRSGAVLLPIDSEHNAIFQCLPTDHGRGLAQVGVRRILLTASGGPFRETPVAALADVTPEQACAHPNWSMGRKISVDSASMMNKGLELIEACWLFDAAPAKVEVVVHPQSVIHSLVDYVDGSVLAQLGNPDMRTPIANALAWPERIDSGVAPLDLFAIARLDFQAPDEQRFPCLRLARQAAEAGNSAPAVLNAANEVAVEAFLQRRIRFPEIAGMIEQVLDQEPVVALPTLDAVFAADQRARELSREWLRRHGY</sequence>
<feature type="binding site" evidence="13">
    <location>
        <position position="133"/>
    </location>
    <ligand>
        <name>NADPH</name>
        <dbReference type="ChEBI" id="CHEBI:57783"/>
    </ligand>
</feature>
<comment type="pathway">
    <text evidence="2 13">Isoprenoid biosynthesis; isopentenyl diphosphate biosynthesis via DXP pathway; isopentenyl diphosphate from 1-deoxy-D-xylulose 5-phosphate: step 1/6.</text>
</comment>
<proteinExistence type="inferred from homology"/>
<feature type="binding site" evidence="13">
    <location>
        <position position="159"/>
    </location>
    <ligand>
        <name>1-deoxy-D-xylulose 5-phosphate</name>
        <dbReference type="ChEBI" id="CHEBI:57792"/>
    </ligand>
</feature>
<dbReference type="InterPro" id="IPR013512">
    <property type="entry name" value="DXP_reductoisomerase_N"/>
</dbReference>
<evidence type="ECO:0000256" key="2">
    <source>
        <dbReference type="ARBA" id="ARBA00005094"/>
    </source>
</evidence>
<keyword evidence="6 13" id="KW-0521">NADP</keyword>
<dbReference type="NCBIfam" id="NF009114">
    <property type="entry name" value="PRK12464.1"/>
    <property type="match status" value="1"/>
</dbReference>
<dbReference type="Pfam" id="PF08436">
    <property type="entry name" value="DXP_redisom_C"/>
    <property type="match status" value="1"/>
</dbReference>
<evidence type="ECO:0000313" key="18">
    <source>
        <dbReference type="Proteomes" id="UP000515680"/>
    </source>
</evidence>
<dbReference type="SUPFAM" id="SSF51735">
    <property type="entry name" value="NAD(P)-binding Rossmann-fold domains"/>
    <property type="match status" value="1"/>
</dbReference>
<feature type="binding site" evidence="13">
    <location>
        <position position="18"/>
    </location>
    <ligand>
        <name>NADPH</name>
        <dbReference type="ChEBI" id="CHEBI:57783"/>
    </ligand>
</feature>
<dbReference type="Proteomes" id="UP000515680">
    <property type="component" value="Chromosome"/>
</dbReference>
<dbReference type="NCBIfam" id="NF003938">
    <property type="entry name" value="PRK05447.1-1"/>
    <property type="match status" value="1"/>
</dbReference>
<keyword evidence="8 13" id="KW-0464">Manganese</keyword>
<evidence type="ECO:0000256" key="9">
    <source>
        <dbReference type="ARBA" id="ARBA00023229"/>
    </source>
</evidence>